<accession>A0A1D2VR23</accession>
<keyword evidence="1" id="KW-0812">Transmembrane</keyword>
<evidence type="ECO:0000313" key="2">
    <source>
        <dbReference type="EMBL" id="ODV64063.1"/>
    </source>
</evidence>
<sequence>MVIEEDAKNNCKDKSLKRFECPQAFKFAIEFISKSDSKNRKLGDAYSLVQVVLNPGPTSEVANWVEFQTHQTCSNISIKSVNGGDCCTKERTDNVGWIYPCDRPLITNLPRYLMCSPTLDDNGYNPHAEDISNFQLTMMKTPLLSERKAIPYSCSKLFVLHRNVSINIYYDSPKETVKQSLKNVNVRAPFGAQSIPFHRHGPPKMNSNDQSINSEQQIKMSAPLMDDVINSSVQGQVEHQISLVFHWLNILNTVLISGLVPILFIKNWLPD</sequence>
<evidence type="ECO:0000313" key="3">
    <source>
        <dbReference type="Proteomes" id="UP000095038"/>
    </source>
</evidence>
<reference evidence="3" key="1">
    <citation type="submission" date="2016-05" db="EMBL/GenBank/DDBJ databases">
        <title>Comparative genomics of biotechnologically important yeasts.</title>
        <authorList>
            <consortium name="DOE Joint Genome Institute"/>
            <person name="Riley R."/>
            <person name="Haridas S."/>
            <person name="Wolfe K.H."/>
            <person name="Lopes M.R."/>
            <person name="Hittinger C.T."/>
            <person name="Goker M."/>
            <person name="Salamov A."/>
            <person name="Wisecaver J."/>
            <person name="Long T.M."/>
            <person name="Aerts A.L."/>
            <person name="Barry K."/>
            <person name="Choi C."/>
            <person name="Clum A."/>
            <person name="Coughlan A.Y."/>
            <person name="Deshpande S."/>
            <person name="Douglass A.P."/>
            <person name="Hanson S.J."/>
            <person name="Klenk H.-P."/>
            <person name="Labutti K."/>
            <person name="Lapidus A."/>
            <person name="Lindquist E."/>
            <person name="Lipzen A."/>
            <person name="Meier-Kolthoff J.P."/>
            <person name="Ohm R.A."/>
            <person name="Otillar R.P."/>
            <person name="Pangilinan J."/>
            <person name="Peng Y."/>
            <person name="Rokas A."/>
            <person name="Rosa C.A."/>
            <person name="Scheuner C."/>
            <person name="Sibirny A.A."/>
            <person name="Slot J.C."/>
            <person name="Stielow J.B."/>
            <person name="Sun H."/>
            <person name="Kurtzman C.P."/>
            <person name="Blackwell M."/>
            <person name="Grigoriev I.V."/>
            <person name="Jeffries T.W."/>
        </authorList>
    </citation>
    <scope>NUCLEOTIDE SEQUENCE [LARGE SCALE GENOMIC DNA]</scope>
    <source>
        <strain evidence="3">DSM 1968</strain>
    </source>
</reference>
<evidence type="ECO:0000256" key="1">
    <source>
        <dbReference type="SAM" id="Phobius"/>
    </source>
</evidence>
<feature type="transmembrane region" description="Helical" evidence="1">
    <location>
        <begin position="244"/>
        <end position="265"/>
    </location>
</feature>
<dbReference type="InParanoid" id="A0A1D2VR23"/>
<dbReference type="GeneID" id="30964872"/>
<dbReference type="RefSeq" id="XP_020050370.1">
    <property type="nucleotide sequence ID" value="XM_020191236.1"/>
</dbReference>
<proteinExistence type="predicted"/>
<dbReference type="Proteomes" id="UP000095038">
    <property type="component" value="Unassembled WGS sequence"/>
</dbReference>
<dbReference type="EMBL" id="KV454475">
    <property type="protein sequence ID" value="ODV64063.1"/>
    <property type="molecule type" value="Genomic_DNA"/>
</dbReference>
<protein>
    <submittedName>
        <fullName evidence="2">Uncharacterized protein</fullName>
    </submittedName>
</protein>
<keyword evidence="1" id="KW-0472">Membrane</keyword>
<keyword evidence="3" id="KW-1185">Reference proteome</keyword>
<organism evidence="2 3">
    <name type="scientific">Ascoidea rubescens DSM 1968</name>
    <dbReference type="NCBI Taxonomy" id="1344418"/>
    <lineage>
        <taxon>Eukaryota</taxon>
        <taxon>Fungi</taxon>
        <taxon>Dikarya</taxon>
        <taxon>Ascomycota</taxon>
        <taxon>Saccharomycotina</taxon>
        <taxon>Saccharomycetes</taxon>
        <taxon>Ascoideaceae</taxon>
        <taxon>Ascoidea</taxon>
    </lineage>
</organism>
<dbReference type="AlphaFoldDB" id="A0A1D2VR23"/>
<name>A0A1D2VR23_9ASCO</name>
<keyword evidence="1" id="KW-1133">Transmembrane helix</keyword>
<gene>
    <name evidence="2" type="ORF">ASCRUDRAFT_5943</name>
</gene>